<dbReference type="PROSITE" id="PS50089">
    <property type="entry name" value="ZF_RING_2"/>
    <property type="match status" value="1"/>
</dbReference>
<keyword evidence="2 4" id="KW-0863">Zinc-finger</keyword>
<evidence type="ECO:0000256" key="2">
    <source>
        <dbReference type="ARBA" id="ARBA00022771"/>
    </source>
</evidence>
<feature type="domain" description="RING-type" evidence="5">
    <location>
        <begin position="37"/>
        <end position="88"/>
    </location>
</feature>
<evidence type="ECO:0000313" key="6">
    <source>
        <dbReference type="EMBL" id="EPE29978.1"/>
    </source>
</evidence>
<evidence type="ECO:0000256" key="4">
    <source>
        <dbReference type="PROSITE-ProRule" id="PRU00175"/>
    </source>
</evidence>
<keyword evidence="1" id="KW-0479">Metal-binding</keyword>
<dbReference type="InterPro" id="IPR001841">
    <property type="entry name" value="Znf_RING"/>
</dbReference>
<dbReference type="Proteomes" id="UP000016922">
    <property type="component" value="Unassembled WGS sequence"/>
</dbReference>
<protein>
    <submittedName>
        <fullName evidence="6">RING/U-box</fullName>
    </submittedName>
</protein>
<dbReference type="GO" id="GO:0008270">
    <property type="term" value="F:zinc ion binding"/>
    <property type="evidence" value="ECO:0007669"/>
    <property type="project" value="UniProtKB-KW"/>
</dbReference>
<evidence type="ECO:0000313" key="7">
    <source>
        <dbReference type="Proteomes" id="UP000016922"/>
    </source>
</evidence>
<dbReference type="RefSeq" id="XP_008084087.1">
    <property type="nucleotide sequence ID" value="XM_008085896.1"/>
</dbReference>
<organism evidence="6 7">
    <name type="scientific">Glarea lozoyensis (strain ATCC 20868 / MF5171)</name>
    <dbReference type="NCBI Taxonomy" id="1116229"/>
    <lineage>
        <taxon>Eukaryota</taxon>
        <taxon>Fungi</taxon>
        <taxon>Dikarya</taxon>
        <taxon>Ascomycota</taxon>
        <taxon>Pezizomycotina</taxon>
        <taxon>Leotiomycetes</taxon>
        <taxon>Helotiales</taxon>
        <taxon>Helotiaceae</taxon>
        <taxon>Glarea</taxon>
    </lineage>
</organism>
<dbReference type="Pfam" id="PF13445">
    <property type="entry name" value="zf-RING_UBOX"/>
    <property type="match status" value="1"/>
</dbReference>
<keyword evidence="7" id="KW-1185">Reference proteome</keyword>
<dbReference type="Gene3D" id="3.30.40.10">
    <property type="entry name" value="Zinc/RING finger domain, C3HC4 (zinc finger)"/>
    <property type="match status" value="1"/>
</dbReference>
<accession>S3DU83</accession>
<dbReference type="GeneID" id="19460196"/>
<evidence type="ECO:0000259" key="5">
    <source>
        <dbReference type="PROSITE" id="PS50089"/>
    </source>
</evidence>
<dbReference type="InterPro" id="IPR027370">
    <property type="entry name" value="Znf-RING_euk"/>
</dbReference>
<evidence type="ECO:0000256" key="3">
    <source>
        <dbReference type="ARBA" id="ARBA00022833"/>
    </source>
</evidence>
<evidence type="ECO:0000256" key="1">
    <source>
        <dbReference type="ARBA" id="ARBA00022723"/>
    </source>
</evidence>
<keyword evidence="3" id="KW-0862">Zinc</keyword>
<reference evidence="6 7" key="1">
    <citation type="journal article" date="2013" name="BMC Genomics">
        <title>Genomics-driven discovery of the pneumocandin biosynthetic gene cluster in the fungus Glarea lozoyensis.</title>
        <authorList>
            <person name="Chen L."/>
            <person name="Yue Q."/>
            <person name="Zhang X."/>
            <person name="Xiang M."/>
            <person name="Wang C."/>
            <person name="Li S."/>
            <person name="Che Y."/>
            <person name="Ortiz-Lopez F.J."/>
            <person name="Bills G.F."/>
            <person name="Liu X."/>
            <person name="An Z."/>
        </authorList>
    </citation>
    <scope>NUCLEOTIDE SEQUENCE [LARGE SCALE GENOMIC DNA]</scope>
    <source>
        <strain evidence="7">ATCC 20868 / MF5171</strain>
    </source>
</reference>
<dbReference type="KEGG" id="glz:GLAREA_01138"/>
<gene>
    <name evidence="6" type="ORF">GLAREA_01138</name>
</gene>
<dbReference type="AlphaFoldDB" id="S3DU83"/>
<sequence>MSSVKMVSLKVAQDSDSDSRSLKSFFSANSQGSPTDCPICLEPYDPARVKVSVGLCQHYICKPCFEILTEDKESMSPSYPDWPLCPYCCAPMRHGRQLLFLRDHLFPHRKGLEVNSDGLTYFRGSTWTTIRMTTTVLTRQFNKDSFYTDMIHEVSRSTRRKSDNAEENRGAPVVNCTEAEFDTQELRVREKLDQEFRKHLDDTAASKMHKERSIHFLCEPFIDETKSFETWLHRTLWLNRQRRKGFETSEVLLYTTRVYESILPYRVERSFQRSTAADWEIKFLTFIRIQMTIAVSRPELKNFSELNVFFQNRRANCAATKIVDSPRGEHHWRTYWQFSYGLGLLWIIYTLAKHYTLMPLDIYRARGQSSLFRTLLAMKHEYGYWLSPYWFTPDSERFIDRVEQPLLAPEVDRPAELLAPDEDQPLLAAD</sequence>
<dbReference type="InterPro" id="IPR013083">
    <property type="entry name" value="Znf_RING/FYVE/PHD"/>
</dbReference>
<dbReference type="HOGENOM" id="CLU_637858_0_0_1"/>
<name>S3DU83_GLAL2</name>
<dbReference type="EMBL" id="KE145367">
    <property type="protein sequence ID" value="EPE29978.1"/>
    <property type="molecule type" value="Genomic_DNA"/>
</dbReference>
<dbReference type="SMART" id="SM00184">
    <property type="entry name" value="RING"/>
    <property type="match status" value="1"/>
</dbReference>
<proteinExistence type="predicted"/>
<dbReference type="SUPFAM" id="SSF57850">
    <property type="entry name" value="RING/U-box"/>
    <property type="match status" value="1"/>
</dbReference>